<evidence type="ECO:0000256" key="14">
    <source>
        <dbReference type="RuleBase" id="RU000461"/>
    </source>
</evidence>
<evidence type="ECO:0000256" key="11">
    <source>
        <dbReference type="ARBA" id="ARBA00023033"/>
    </source>
</evidence>
<keyword evidence="8" id="KW-0492">Microsome</keyword>
<reference evidence="16 17" key="1">
    <citation type="submission" date="2023-03" db="EMBL/GenBank/DDBJ databases">
        <title>Genome insight into feeding habits of ladybird beetles.</title>
        <authorList>
            <person name="Li H.-S."/>
            <person name="Huang Y.-H."/>
            <person name="Pang H."/>
        </authorList>
    </citation>
    <scope>NUCLEOTIDE SEQUENCE [LARGE SCALE GENOMIC DNA]</scope>
    <source>
        <strain evidence="16">SYSU_2023b</strain>
        <tissue evidence="16">Whole body</tissue>
    </source>
</reference>
<keyword evidence="17" id="KW-1185">Reference proteome</keyword>
<evidence type="ECO:0000256" key="10">
    <source>
        <dbReference type="ARBA" id="ARBA00023004"/>
    </source>
</evidence>
<keyword evidence="15" id="KW-0812">Transmembrane</keyword>
<keyword evidence="15" id="KW-1133">Transmembrane helix</keyword>
<evidence type="ECO:0000256" key="4">
    <source>
        <dbReference type="ARBA" id="ARBA00010617"/>
    </source>
</evidence>
<evidence type="ECO:0000256" key="1">
    <source>
        <dbReference type="ARBA" id="ARBA00001971"/>
    </source>
</evidence>
<evidence type="ECO:0000256" key="12">
    <source>
        <dbReference type="ARBA" id="ARBA00023136"/>
    </source>
</evidence>
<dbReference type="PROSITE" id="PS00086">
    <property type="entry name" value="CYTOCHROME_P450"/>
    <property type="match status" value="1"/>
</dbReference>
<evidence type="ECO:0000256" key="3">
    <source>
        <dbReference type="ARBA" id="ARBA00004406"/>
    </source>
</evidence>
<feature type="transmembrane region" description="Helical" evidence="15">
    <location>
        <begin position="20"/>
        <end position="39"/>
    </location>
</feature>
<evidence type="ECO:0000313" key="16">
    <source>
        <dbReference type="EMBL" id="KAK9874851.1"/>
    </source>
</evidence>
<dbReference type="Gene3D" id="1.10.630.10">
    <property type="entry name" value="Cytochrome P450"/>
    <property type="match status" value="1"/>
</dbReference>
<keyword evidence="12 15" id="KW-0472">Membrane</keyword>
<dbReference type="GO" id="GO:0005506">
    <property type="term" value="F:iron ion binding"/>
    <property type="evidence" value="ECO:0007669"/>
    <property type="project" value="InterPro"/>
</dbReference>
<keyword evidence="5 13" id="KW-0349">Heme</keyword>
<evidence type="ECO:0000256" key="6">
    <source>
        <dbReference type="ARBA" id="ARBA00022723"/>
    </source>
</evidence>
<evidence type="ECO:0000256" key="7">
    <source>
        <dbReference type="ARBA" id="ARBA00022824"/>
    </source>
</evidence>
<dbReference type="PANTHER" id="PTHR24292:SF100">
    <property type="entry name" value="CYTOCHROME P450 6A16, ISOFORM B-RELATED"/>
    <property type="match status" value="1"/>
</dbReference>
<evidence type="ECO:0000256" key="8">
    <source>
        <dbReference type="ARBA" id="ARBA00022848"/>
    </source>
</evidence>
<evidence type="ECO:0000256" key="2">
    <source>
        <dbReference type="ARBA" id="ARBA00004174"/>
    </source>
</evidence>
<dbReference type="InterPro" id="IPR017972">
    <property type="entry name" value="Cyt_P450_CS"/>
</dbReference>
<gene>
    <name evidence="16" type="ORF">WA026_005667</name>
</gene>
<name>A0AAW1U2S6_9CUCU</name>
<comment type="cofactor">
    <cofactor evidence="1 13">
        <name>heme</name>
        <dbReference type="ChEBI" id="CHEBI:30413"/>
    </cofactor>
</comment>
<evidence type="ECO:0000256" key="15">
    <source>
        <dbReference type="SAM" id="Phobius"/>
    </source>
</evidence>
<proteinExistence type="inferred from homology"/>
<accession>A0AAW1U2S6</accession>
<evidence type="ECO:0000256" key="5">
    <source>
        <dbReference type="ARBA" id="ARBA00022617"/>
    </source>
</evidence>
<dbReference type="InterPro" id="IPR001128">
    <property type="entry name" value="Cyt_P450"/>
</dbReference>
<dbReference type="GO" id="GO:0004497">
    <property type="term" value="F:monooxygenase activity"/>
    <property type="evidence" value="ECO:0007669"/>
    <property type="project" value="UniProtKB-KW"/>
</dbReference>
<comment type="caution">
    <text evidence="16">The sequence shown here is derived from an EMBL/GenBank/DDBJ whole genome shotgun (WGS) entry which is preliminary data.</text>
</comment>
<feature type="binding site" description="axial binding residue" evidence="13">
    <location>
        <position position="475"/>
    </location>
    <ligand>
        <name>heme</name>
        <dbReference type="ChEBI" id="CHEBI:30413"/>
    </ligand>
    <ligandPart>
        <name>Fe</name>
        <dbReference type="ChEBI" id="CHEBI:18248"/>
    </ligandPart>
</feature>
<dbReference type="Proteomes" id="UP001431783">
    <property type="component" value="Unassembled WGS sequence"/>
</dbReference>
<dbReference type="SUPFAM" id="SSF48264">
    <property type="entry name" value="Cytochrome P450"/>
    <property type="match status" value="1"/>
</dbReference>
<dbReference type="InterPro" id="IPR036396">
    <property type="entry name" value="Cyt_P450_sf"/>
</dbReference>
<evidence type="ECO:0008006" key="18">
    <source>
        <dbReference type="Google" id="ProtNLM"/>
    </source>
</evidence>
<dbReference type="PRINTS" id="PR00385">
    <property type="entry name" value="P450"/>
</dbReference>
<dbReference type="FunFam" id="1.10.630.10:FF:000042">
    <property type="entry name" value="Cytochrome P450"/>
    <property type="match status" value="1"/>
</dbReference>
<dbReference type="AlphaFoldDB" id="A0AAW1U2S6"/>
<dbReference type="GO" id="GO:0016705">
    <property type="term" value="F:oxidoreductase activity, acting on paired donors, with incorporation or reduction of molecular oxygen"/>
    <property type="evidence" value="ECO:0007669"/>
    <property type="project" value="InterPro"/>
</dbReference>
<dbReference type="InterPro" id="IPR050476">
    <property type="entry name" value="Insect_CytP450_Detox"/>
</dbReference>
<comment type="similarity">
    <text evidence="4 14">Belongs to the cytochrome P450 family.</text>
</comment>
<evidence type="ECO:0000313" key="17">
    <source>
        <dbReference type="Proteomes" id="UP001431783"/>
    </source>
</evidence>
<keyword evidence="9 14" id="KW-0560">Oxidoreductase</keyword>
<keyword evidence="10 13" id="KW-0408">Iron</keyword>
<dbReference type="Pfam" id="PF00067">
    <property type="entry name" value="p450"/>
    <property type="match status" value="1"/>
</dbReference>
<dbReference type="GO" id="GO:0020037">
    <property type="term" value="F:heme binding"/>
    <property type="evidence" value="ECO:0007669"/>
    <property type="project" value="InterPro"/>
</dbReference>
<sequence>MRVTKLETYIHAYLSKEEMISILYLALTIGFSIFVWIWLKRKRNFWKNFGVHTPPYSLIWGHFRTRYFQGGSPSQRVRIIYDYVREKGLKYAGLYLLLDPWFVVVDLDLIKHILQSDFQHFTDKIFDEVEGEPLTGHLLCLKGQRWKLMRKKLTPAFSSGKMKMMFETFLACTYTLREVMDQELSSPEIDIKDILGRFSTDLIGSCAFGIKCNSLKEPHNEFREMGKRSIQIPTRMISSIKQKLISISPGLMRMFNVRVIPQDAHDFFMDVVQNTIEYREKYNVTRKDLMQILIDLKNRKKLVDDDEMMDEVITEEENTISINEIAAQAYVFFVGGFETSATVMTFCLYELAKNPSIQDKVRQEILEVLKRHDGNLTYDTIMEMPYLEKVIFETIRKFPPSTVSARTCTKDYKVPETEIILTKGMNIWIPTFGIHHDPKYYPDPEKFDPERFSEENKKLRHDFSFLGFGEGPRMCIGKRLGLMKTKLGLTTLLRNYEFSLSNRTKEPFQWDPDTPVLSVVGNIWLKHKK</sequence>
<dbReference type="EMBL" id="JARQZJ010000032">
    <property type="protein sequence ID" value="KAK9874851.1"/>
    <property type="molecule type" value="Genomic_DNA"/>
</dbReference>
<keyword evidence="11 14" id="KW-0503">Monooxygenase</keyword>
<evidence type="ECO:0000256" key="9">
    <source>
        <dbReference type="ARBA" id="ARBA00023002"/>
    </source>
</evidence>
<dbReference type="CDD" id="cd11056">
    <property type="entry name" value="CYP6-like"/>
    <property type="match status" value="1"/>
</dbReference>
<keyword evidence="6 13" id="KW-0479">Metal-binding</keyword>
<comment type="subcellular location">
    <subcellularLocation>
        <location evidence="3">Endoplasmic reticulum membrane</location>
        <topology evidence="3">Peripheral membrane protein</topology>
    </subcellularLocation>
    <subcellularLocation>
        <location evidence="2">Microsome membrane</location>
        <topology evidence="2">Peripheral membrane protein</topology>
    </subcellularLocation>
</comment>
<dbReference type="InterPro" id="IPR002401">
    <property type="entry name" value="Cyt_P450_E_grp-I"/>
</dbReference>
<dbReference type="PRINTS" id="PR00463">
    <property type="entry name" value="EP450I"/>
</dbReference>
<dbReference type="GO" id="GO:0005789">
    <property type="term" value="C:endoplasmic reticulum membrane"/>
    <property type="evidence" value="ECO:0007669"/>
    <property type="project" value="UniProtKB-SubCell"/>
</dbReference>
<organism evidence="16 17">
    <name type="scientific">Henosepilachna vigintioctopunctata</name>
    <dbReference type="NCBI Taxonomy" id="420089"/>
    <lineage>
        <taxon>Eukaryota</taxon>
        <taxon>Metazoa</taxon>
        <taxon>Ecdysozoa</taxon>
        <taxon>Arthropoda</taxon>
        <taxon>Hexapoda</taxon>
        <taxon>Insecta</taxon>
        <taxon>Pterygota</taxon>
        <taxon>Neoptera</taxon>
        <taxon>Endopterygota</taxon>
        <taxon>Coleoptera</taxon>
        <taxon>Polyphaga</taxon>
        <taxon>Cucujiformia</taxon>
        <taxon>Coccinelloidea</taxon>
        <taxon>Coccinellidae</taxon>
        <taxon>Epilachninae</taxon>
        <taxon>Epilachnini</taxon>
        <taxon>Henosepilachna</taxon>
    </lineage>
</organism>
<protein>
    <recommendedName>
        <fullName evidence="18">Cytochrome P450</fullName>
    </recommendedName>
</protein>
<evidence type="ECO:0000256" key="13">
    <source>
        <dbReference type="PIRSR" id="PIRSR602401-1"/>
    </source>
</evidence>
<keyword evidence="7" id="KW-0256">Endoplasmic reticulum</keyword>
<dbReference type="PANTHER" id="PTHR24292">
    <property type="entry name" value="CYTOCHROME P450"/>
    <property type="match status" value="1"/>
</dbReference>